<proteinExistence type="inferred from homology"/>
<dbReference type="InterPro" id="IPR018121">
    <property type="entry name" value="7-in-absentia-prot_TRAF-dom"/>
</dbReference>
<dbReference type="InterPro" id="IPR013010">
    <property type="entry name" value="Znf_SIAH"/>
</dbReference>
<dbReference type="PANTHER" id="PTHR45877:SF2">
    <property type="entry name" value="E3 UBIQUITIN-PROTEIN LIGASE SINA-RELATED"/>
    <property type="match status" value="1"/>
</dbReference>
<dbReference type="Pfam" id="PF21361">
    <property type="entry name" value="Sina_ZnF"/>
    <property type="match status" value="1"/>
</dbReference>
<evidence type="ECO:0000256" key="5">
    <source>
        <dbReference type="PROSITE-ProRule" id="PRU00455"/>
    </source>
</evidence>
<evidence type="ECO:0000313" key="10">
    <source>
        <dbReference type="RefSeq" id="XP_026728495.1"/>
    </source>
</evidence>
<organism evidence="9 10">
    <name type="scientific">Trichoplusia ni</name>
    <name type="common">Cabbage looper</name>
    <dbReference type="NCBI Taxonomy" id="7111"/>
    <lineage>
        <taxon>Eukaryota</taxon>
        <taxon>Metazoa</taxon>
        <taxon>Ecdysozoa</taxon>
        <taxon>Arthropoda</taxon>
        <taxon>Hexapoda</taxon>
        <taxon>Insecta</taxon>
        <taxon>Pterygota</taxon>
        <taxon>Neoptera</taxon>
        <taxon>Endopterygota</taxon>
        <taxon>Lepidoptera</taxon>
        <taxon>Glossata</taxon>
        <taxon>Ditrysia</taxon>
        <taxon>Noctuoidea</taxon>
        <taxon>Noctuidae</taxon>
        <taxon>Plusiinae</taxon>
        <taxon>Trichoplusia</taxon>
    </lineage>
</organism>
<keyword evidence="4 6" id="KW-0862">Zinc</keyword>
<dbReference type="InterPro" id="IPR008974">
    <property type="entry name" value="TRAF-like"/>
</dbReference>
<feature type="region of interest" description="Disordered" evidence="7">
    <location>
        <begin position="42"/>
        <end position="66"/>
    </location>
</feature>
<dbReference type="Proteomes" id="UP000322000">
    <property type="component" value="Chromosome 1"/>
</dbReference>
<dbReference type="AlphaFoldDB" id="A0A7E5VJM2"/>
<dbReference type="GO" id="GO:0043161">
    <property type="term" value="P:proteasome-mediated ubiquitin-dependent protein catabolic process"/>
    <property type="evidence" value="ECO:0007669"/>
    <property type="project" value="TreeGrafter"/>
</dbReference>
<dbReference type="GO" id="GO:0008270">
    <property type="term" value="F:zinc ion binding"/>
    <property type="evidence" value="ECO:0007669"/>
    <property type="project" value="UniProtKB-KW"/>
</dbReference>
<comment type="pathway">
    <text evidence="6">Protein modification; protein ubiquitination.</text>
</comment>
<evidence type="ECO:0000256" key="2">
    <source>
        <dbReference type="ARBA" id="ARBA00022723"/>
    </source>
</evidence>
<evidence type="ECO:0000259" key="8">
    <source>
        <dbReference type="PROSITE" id="PS51081"/>
    </source>
</evidence>
<accession>A0A7E5VJM2</accession>
<dbReference type="Gene3D" id="2.60.210.10">
    <property type="entry name" value="Apoptosis, Tumor Necrosis Factor Receptor Associated Protein 2, Chain A"/>
    <property type="match status" value="1"/>
</dbReference>
<dbReference type="GO" id="GO:0031624">
    <property type="term" value="F:ubiquitin conjugating enzyme binding"/>
    <property type="evidence" value="ECO:0007669"/>
    <property type="project" value="TreeGrafter"/>
</dbReference>
<dbReference type="KEGG" id="tnl:113494377"/>
<dbReference type="GO" id="GO:0061630">
    <property type="term" value="F:ubiquitin protein ligase activity"/>
    <property type="evidence" value="ECO:0007669"/>
    <property type="project" value="UniProtKB-EC"/>
</dbReference>
<dbReference type="InterPro" id="IPR013083">
    <property type="entry name" value="Znf_RING/FYVE/PHD"/>
</dbReference>
<sequence length="500" mass="56664">MGAEQSNERKKTTPPKLSEEQVKRLLESQRKIYEEKCRELMKQVSEQKSKEEKALPDKGNTTAAANASHVTQQPANVQPLYPQIQQQFNHPVNPNIQVQQTAHTQPVYSNPGLPRQGYPQQHLMALNANLPHLQQSVYQQQGAYPQPPMQQVYGPQHLPPQPLIPQRPLIPERPSQRVVPQAQTPQPQAANTFNAEQPNLRRPLPAIPSAPPETRSSTRSPGISTVEFKNSSVSHELDCATCGAPLGVGIFRCSRGHNSCINCKRSGQRCKICFQAILNVRNYDLELKAQQRKVPCPNKEDGCNAFVKQSEMEIHTAKCPFQPQKCPLSSVFGNCDWTGQLNQMSGHFKSLHPSQRQTNVDTELQLQNVTKNSRQLVLVVLGVYNFVLHVKVSESERNIYMAVQLIGTKNSAEKWNYEIHVYNKNEAIRKYTYFDTCNSSTESVDKVFQQRKCAVLPFAYANSFVNKGVITYKVYIKKIEDQNEKPKRVRTRNQNKTDAM</sequence>
<keyword evidence="3 5" id="KW-0863">Zinc-finger</keyword>
<dbReference type="SUPFAM" id="SSF49599">
    <property type="entry name" value="TRAF domain-like"/>
    <property type="match status" value="1"/>
</dbReference>
<dbReference type="GO" id="GO:0005737">
    <property type="term" value="C:cytoplasm"/>
    <property type="evidence" value="ECO:0007669"/>
    <property type="project" value="InterPro"/>
</dbReference>
<keyword evidence="2 6" id="KW-0479">Metal-binding</keyword>
<evidence type="ECO:0000313" key="9">
    <source>
        <dbReference type="Proteomes" id="UP000322000"/>
    </source>
</evidence>
<feature type="compositionally biased region" description="Polar residues" evidence="7">
    <location>
        <begin position="214"/>
        <end position="224"/>
    </location>
</feature>
<dbReference type="FunCoup" id="A0A7E5VJM2">
    <property type="interactions" value="8"/>
</dbReference>
<evidence type="ECO:0000256" key="7">
    <source>
        <dbReference type="SAM" id="MobiDB-lite"/>
    </source>
</evidence>
<feature type="region of interest" description="Disordered" evidence="7">
    <location>
        <begin position="193"/>
        <end position="224"/>
    </location>
</feature>
<feature type="compositionally biased region" description="Basic and acidic residues" evidence="7">
    <location>
        <begin position="42"/>
        <end position="56"/>
    </location>
</feature>
<dbReference type="RefSeq" id="XP_026728495.1">
    <property type="nucleotide sequence ID" value="XM_026872694.1"/>
</dbReference>
<dbReference type="GeneID" id="113494377"/>
<evidence type="ECO:0000256" key="1">
    <source>
        <dbReference type="ARBA" id="ARBA00009119"/>
    </source>
</evidence>
<keyword evidence="9" id="KW-1185">Reference proteome</keyword>
<comment type="function">
    <text evidence="6">E3 ubiquitin-protein ligase that mediates ubiquitination and subsequent proteasomal degradation of target proteins. E3 ubiquitin ligases accept ubiquitin from an E2 ubiquitin-conjugating enzyme in the form of a thioester and then directly transfers the ubiquitin to targeted substrates.</text>
</comment>
<dbReference type="UniPathway" id="UPA00143"/>
<reference evidence="10" key="1">
    <citation type="submission" date="2025-08" db="UniProtKB">
        <authorList>
            <consortium name="RefSeq"/>
        </authorList>
    </citation>
    <scope>IDENTIFICATION</scope>
</reference>
<evidence type="ECO:0000256" key="6">
    <source>
        <dbReference type="RuleBase" id="RU201113"/>
    </source>
</evidence>
<dbReference type="GO" id="GO:0016567">
    <property type="term" value="P:protein ubiquitination"/>
    <property type="evidence" value="ECO:0007669"/>
    <property type="project" value="UniProtKB-UniPathway"/>
</dbReference>
<feature type="domain" description="SIAH-type" evidence="8">
    <location>
        <begin position="291"/>
        <end position="353"/>
    </location>
</feature>
<evidence type="ECO:0000256" key="4">
    <source>
        <dbReference type="ARBA" id="ARBA00022833"/>
    </source>
</evidence>
<evidence type="ECO:0000256" key="3">
    <source>
        <dbReference type="ARBA" id="ARBA00022771"/>
    </source>
</evidence>
<comment type="catalytic activity">
    <reaction evidence="6">
        <text>S-ubiquitinyl-[E2 ubiquitin-conjugating enzyme]-L-cysteine + [acceptor protein]-L-lysine = [E2 ubiquitin-conjugating enzyme]-L-cysteine + N(6)-ubiquitinyl-[acceptor protein]-L-lysine.</text>
        <dbReference type="EC" id="2.3.2.27"/>
    </reaction>
</comment>
<gene>
    <name evidence="10" type="primary">LOC113494377</name>
</gene>
<dbReference type="OrthoDB" id="4788989at2759"/>
<dbReference type="PANTHER" id="PTHR45877">
    <property type="entry name" value="E3 UBIQUITIN-PROTEIN LIGASE SIAH2"/>
    <property type="match status" value="1"/>
</dbReference>
<dbReference type="Pfam" id="PF03145">
    <property type="entry name" value="Sina_TRAF"/>
    <property type="match status" value="1"/>
</dbReference>
<protein>
    <recommendedName>
        <fullName evidence="6">E3 ubiquitin-protein ligase</fullName>
        <ecNumber evidence="6">2.3.2.27</ecNumber>
    </recommendedName>
</protein>
<comment type="similarity">
    <text evidence="1 6">Belongs to the SINA (Seven in absentia) family.</text>
</comment>
<dbReference type="InterPro" id="IPR004162">
    <property type="entry name" value="SINA-like_animal"/>
</dbReference>
<feature type="region of interest" description="Disordered" evidence="7">
    <location>
        <begin position="1"/>
        <end position="22"/>
    </location>
</feature>
<feature type="region of interest" description="Disordered" evidence="7">
    <location>
        <begin position="145"/>
        <end position="169"/>
    </location>
</feature>
<dbReference type="InParanoid" id="A0A7E5VJM2"/>
<dbReference type="PROSITE" id="PS51081">
    <property type="entry name" value="ZF_SIAH"/>
    <property type="match status" value="1"/>
</dbReference>
<comment type="domain">
    <text evidence="6">The SBD domain (substrate-binding domain) mediates the interaction with substrate proteins. It is related to the TRAF family.</text>
</comment>
<name>A0A7E5VJM2_TRINI</name>
<keyword evidence="6" id="KW-0833">Ubl conjugation pathway</keyword>
<dbReference type="Gene3D" id="3.30.40.10">
    <property type="entry name" value="Zinc/RING finger domain, C3HC4 (zinc finger)"/>
    <property type="match status" value="1"/>
</dbReference>
<comment type="domain">
    <text evidence="6">The RING-type zinc finger domain is essential for ubiquitin ligase activity.</text>
</comment>
<dbReference type="EC" id="2.3.2.27" evidence="6"/>